<dbReference type="Proteomes" id="UP000799428">
    <property type="component" value="Unassembled WGS sequence"/>
</dbReference>
<reference evidence="2" key="1">
    <citation type="journal article" date="2020" name="Stud. Mycol.">
        <title>101 Dothideomycetes genomes: a test case for predicting lifestyles and emergence of pathogens.</title>
        <authorList>
            <person name="Haridas S."/>
            <person name="Albert R."/>
            <person name="Binder M."/>
            <person name="Bloem J."/>
            <person name="Labutti K."/>
            <person name="Salamov A."/>
            <person name="Andreopoulos B."/>
            <person name="Baker S."/>
            <person name="Barry K."/>
            <person name="Bills G."/>
            <person name="Bluhm B."/>
            <person name="Cannon C."/>
            <person name="Castanera R."/>
            <person name="Culley D."/>
            <person name="Daum C."/>
            <person name="Ezra D."/>
            <person name="Gonzalez J."/>
            <person name="Henrissat B."/>
            <person name="Kuo A."/>
            <person name="Liang C."/>
            <person name="Lipzen A."/>
            <person name="Lutzoni F."/>
            <person name="Magnuson J."/>
            <person name="Mondo S."/>
            <person name="Nolan M."/>
            <person name="Ohm R."/>
            <person name="Pangilinan J."/>
            <person name="Park H.-J."/>
            <person name="Ramirez L."/>
            <person name="Alfaro M."/>
            <person name="Sun H."/>
            <person name="Tritt A."/>
            <person name="Yoshinaga Y."/>
            <person name="Zwiers L.-H."/>
            <person name="Turgeon B."/>
            <person name="Goodwin S."/>
            <person name="Spatafora J."/>
            <person name="Crous P."/>
            <person name="Grigoriev I."/>
        </authorList>
    </citation>
    <scope>NUCLEOTIDE SEQUENCE</scope>
    <source>
        <strain evidence="2">CBS 279.74</strain>
    </source>
</reference>
<sequence length="108" mass="12068">MPNSIEELQLSAVNAKKNPNFANLNNKDYLDKHFFVRKKCVSANLEEATNKIIKAAIAAQAETAPNATRDNRVRDAEEEEESTTLINPKDNASVDVKPKKIDSNKEIE</sequence>
<protein>
    <submittedName>
        <fullName evidence="2">Uncharacterized protein</fullName>
    </submittedName>
</protein>
<feature type="region of interest" description="Disordered" evidence="1">
    <location>
        <begin position="62"/>
        <end position="108"/>
    </location>
</feature>
<feature type="compositionally biased region" description="Basic and acidic residues" evidence="1">
    <location>
        <begin position="96"/>
        <end position="108"/>
    </location>
</feature>
<evidence type="ECO:0000256" key="1">
    <source>
        <dbReference type="SAM" id="MobiDB-lite"/>
    </source>
</evidence>
<organism evidence="2 3">
    <name type="scientific">Pleomassaria siparia CBS 279.74</name>
    <dbReference type="NCBI Taxonomy" id="1314801"/>
    <lineage>
        <taxon>Eukaryota</taxon>
        <taxon>Fungi</taxon>
        <taxon>Dikarya</taxon>
        <taxon>Ascomycota</taxon>
        <taxon>Pezizomycotina</taxon>
        <taxon>Dothideomycetes</taxon>
        <taxon>Pleosporomycetidae</taxon>
        <taxon>Pleosporales</taxon>
        <taxon>Pleomassariaceae</taxon>
        <taxon>Pleomassaria</taxon>
    </lineage>
</organism>
<evidence type="ECO:0000313" key="3">
    <source>
        <dbReference type="Proteomes" id="UP000799428"/>
    </source>
</evidence>
<dbReference type="EMBL" id="MU005796">
    <property type="protein sequence ID" value="KAF2702612.1"/>
    <property type="molecule type" value="Genomic_DNA"/>
</dbReference>
<evidence type="ECO:0000313" key="2">
    <source>
        <dbReference type="EMBL" id="KAF2702612.1"/>
    </source>
</evidence>
<name>A0A6G1JQQ5_9PLEO</name>
<keyword evidence="3" id="KW-1185">Reference proteome</keyword>
<gene>
    <name evidence="2" type="ORF">K504DRAFT_453097</name>
</gene>
<proteinExistence type="predicted"/>
<dbReference type="AlphaFoldDB" id="A0A6G1JQQ5"/>
<accession>A0A6G1JQQ5</accession>